<proteinExistence type="predicted"/>
<evidence type="ECO:0000256" key="1">
    <source>
        <dbReference type="SAM" id="MobiDB-lite"/>
    </source>
</evidence>
<feature type="compositionally biased region" description="Polar residues" evidence="1">
    <location>
        <begin position="70"/>
        <end position="82"/>
    </location>
</feature>
<organism evidence="2 3">
    <name type="scientific">Bacillus kandeliae</name>
    <dbReference type="NCBI Taxonomy" id="3129297"/>
    <lineage>
        <taxon>Bacteria</taxon>
        <taxon>Bacillati</taxon>
        <taxon>Bacillota</taxon>
        <taxon>Bacilli</taxon>
        <taxon>Bacillales</taxon>
        <taxon>Bacillaceae</taxon>
        <taxon>Bacillus</taxon>
    </lineage>
</organism>
<feature type="region of interest" description="Disordered" evidence="1">
    <location>
        <begin position="62"/>
        <end position="85"/>
    </location>
</feature>
<dbReference type="RefSeq" id="WP_338750029.1">
    <property type="nucleotide sequence ID" value="NZ_CP147404.1"/>
</dbReference>
<dbReference type="NCBIfam" id="TIGR02830">
    <property type="entry name" value="spore_III_AG"/>
    <property type="match status" value="1"/>
</dbReference>
<evidence type="ECO:0000313" key="3">
    <source>
        <dbReference type="Proteomes" id="UP001387364"/>
    </source>
</evidence>
<gene>
    <name evidence="2" type="primary">spoIIIAG</name>
    <name evidence="2" type="ORF">WDJ61_12055</name>
</gene>
<dbReference type="EMBL" id="CP147404">
    <property type="protein sequence ID" value="WXB91994.1"/>
    <property type="molecule type" value="Genomic_DNA"/>
</dbReference>
<name>A0ABZ2N3E2_9BACI</name>
<keyword evidence="3" id="KW-1185">Reference proteome</keyword>
<evidence type="ECO:0000313" key="2">
    <source>
        <dbReference type="EMBL" id="WXB91994.1"/>
    </source>
</evidence>
<protein>
    <submittedName>
        <fullName evidence="2">Stage III sporulation protein AG</fullName>
    </submittedName>
</protein>
<dbReference type="Proteomes" id="UP001387364">
    <property type="component" value="Chromosome"/>
</dbReference>
<dbReference type="InterPro" id="IPR014195">
    <property type="entry name" value="Spore_III_AG"/>
</dbReference>
<reference evidence="2 3" key="1">
    <citation type="submission" date="2024-02" db="EMBL/GenBank/DDBJ databases">
        <title>Seven novel Bacillus-like species.</title>
        <authorList>
            <person name="Liu G."/>
        </authorList>
    </citation>
    <scope>NUCLEOTIDE SEQUENCE [LARGE SCALE GENOMIC DNA]</scope>
    <source>
        <strain evidence="2 3">FJAT-52991</strain>
    </source>
</reference>
<sequence length="216" mass="24271">MSNRKNPLEWLQSLIPSKKSGEEKAANKAKWMVIVAILGMGMMLFSDLKERGDLPVINQDHQVRSEEASGQKNAPIQPSTSDYEQDYEKKLQSALEEMAGVSNVTVVVNIEASEQKVLEKNTAVKSQETKEIDKKGGERTIIDQTREEELVMMEEENKNAPVILEMKKPEIRGVLVVAEGVENIQVKKWVIESVTKVLHVPSHRVAVMPKKPKEEA</sequence>
<accession>A0ABZ2N3E2</accession>